<organism evidence="2 3">
    <name type="scientific">Bdellovibrio bacteriovorus</name>
    <dbReference type="NCBI Taxonomy" id="959"/>
    <lineage>
        <taxon>Bacteria</taxon>
        <taxon>Pseudomonadati</taxon>
        <taxon>Bdellovibrionota</taxon>
        <taxon>Bdellovibrionia</taxon>
        <taxon>Bdellovibrionales</taxon>
        <taxon>Pseudobdellovibrionaceae</taxon>
        <taxon>Bdellovibrio</taxon>
    </lineage>
</organism>
<keyword evidence="1" id="KW-0732">Signal</keyword>
<dbReference type="Proteomes" id="UP000075320">
    <property type="component" value="Unassembled WGS sequence"/>
</dbReference>
<feature type="chain" id="PRO_5007572801" evidence="1">
    <location>
        <begin position="20"/>
        <end position="144"/>
    </location>
</feature>
<sequence length="144" mass="15984">MKPVILSLLVLISASFAQAAADSVAVFHRPEKVVVLINEQYQGRLQGFMDHFDVQNDLDVEAIDGSVLVRCGRKVDAASCTLTFYPSKQVRVGNKTLDAAIPLIEMNLPEVENFEMSFESSREDKMSLKIQDGILKVQASKRVL</sequence>
<accession>A0A150WFH9</accession>
<dbReference type="AlphaFoldDB" id="A0A150WFH9"/>
<evidence type="ECO:0000313" key="2">
    <source>
        <dbReference type="EMBL" id="KYG61561.1"/>
    </source>
</evidence>
<dbReference type="RefSeq" id="WP_061836643.1">
    <property type="nucleotide sequence ID" value="NZ_LUKE01000006.1"/>
</dbReference>
<dbReference type="OrthoDB" id="5298883at2"/>
<comment type="caution">
    <text evidence="2">The sequence shown here is derived from an EMBL/GenBank/DDBJ whole genome shotgun (WGS) entry which is preliminary data.</text>
</comment>
<dbReference type="EMBL" id="LUKE01000006">
    <property type="protein sequence ID" value="KYG61561.1"/>
    <property type="molecule type" value="Genomic_DNA"/>
</dbReference>
<keyword evidence="3" id="KW-1185">Reference proteome</keyword>
<proteinExistence type="predicted"/>
<feature type="signal peptide" evidence="1">
    <location>
        <begin position="1"/>
        <end position="19"/>
    </location>
</feature>
<name>A0A150WFH9_BDEBC</name>
<gene>
    <name evidence="2" type="ORF">AZI86_17805</name>
</gene>
<protein>
    <submittedName>
        <fullName evidence="2">Uncharacterized protein</fullName>
    </submittedName>
</protein>
<evidence type="ECO:0000313" key="3">
    <source>
        <dbReference type="Proteomes" id="UP000075320"/>
    </source>
</evidence>
<evidence type="ECO:0000256" key="1">
    <source>
        <dbReference type="SAM" id="SignalP"/>
    </source>
</evidence>
<reference evidence="2 3" key="1">
    <citation type="submission" date="2016-03" db="EMBL/GenBank/DDBJ databases">
        <authorList>
            <person name="Ploux O."/>
        </authorList>
    </citation>
    <scope>NUCLEOTIDE SEQUENCE [LARGE SCALE GENOMIC DNA]</scope>
    <source>
        <strain evidence="2 3">R0</strain>
    </source>
</reference>